<protein>
    <submittedName>
        <fullName evidence="4">Peptidoglycan DD-metalloendopeptidase family protein</fullName>
    </submittedName>
</protein>
<feature type="domain" description="M23ase beta-sheet core" evidence="3">
    <location>
        <begin position="263"/>
        <end position="357"/>
    </location>
</feature>
<evidence type="ECO:0000313" key="5">
    <source>
        <dbReference type="Proteomes" id="UP000886744"/>
    </source>
</evidence>
<reference evidence="4" key="2">
    <citation type="journal article" date="2021" name="PeerJ">
        <title>Extensive microbial diversity within the chicken gut microbiome revealed by metagenomics and culture.</title>
        <authorList>
            <person name="Gilroy R."/>
            <person name="Ravi A."/>
            <person name="Getino M."/>
            <person name="Pursley I."/>
            <person name="Horton D.L."/>
            <person name="Alikhan N.F."/>
            <person name="Baker D."/>
            <person name="Gharbi K."/>
            <person name="Hall N."/>
            <person name="Watson M."/>
            <person name="Adriaenssens E.M."/>
            <person name="Foster-Nyarko E."/>
            <person name="Jarju S."/>
            <person name="Secka A."/>
            <person name="Antonio M."/>
            <person name="Oren A."/>
            <person name="Chaudhuri R.R."/>
            <person name="La Ragione R."/>
            <person name="Hildebrand F."/>
            <person name="Pallen M.J."/>
        </authorList>
    </citation>
    <scope>NUCLEOTIDE SEQUENCE</scope>
    <source>
        <strain evidence="4">ChiHjej13B12-12457</strain>
    </source>
</reference>
<feature type="signal peptide" evidence="2">
    <location>
        <begin position="1"/>
        <end position="20"/>
    </location>
</feature>
<sequence length="361" mass="39660">MKKFSLILLMIVLGSEVASAQNNESAFEQFKRQREGMRSDFELQREKEFEEFKARYYSAFEEFKRSYQRSLEEDEAVVDLMASDDGIAISPVQMAPAPPVVASTVSEQKRILRESIRSIAVMKPEELVPALSGAKDSVEQMEQAAQVMETIVAGMNADAQENEEPAAPVSMTVVLEPYDPEYFSSLPDPAEAAEEPVASPTPVVAAWEVTEEGEVRTVVGEGTEEAPEAPSDMSVPHGTPTEYVRISSPFGSRIHPITHKRHGHKGIDLAAPRNTPIYATADGVVTFSGRNGGYGNFVKLNHKNGYKTAYAHMNRIAVRKGKTVQKGDLIGYVGSTGSSTGNHLHYEVYYQDKLIDPATTL</sequence>
<keyword evidence="1 2" id="KW-0732">Signal</keyword>
<reference evidence="4" key="1">
    <citation type="submission" date="2020-10" db="EMBL/GenBank/DDBJ databases">
        <authorList>
            <person name="Gilroy R."/>
        </authorList>
    </citation>
    <scope>NUCLEOTIDE SEQUENCE</scope>
    <source>
        <strain evidence="4">ChiHjej13B12-12457</strain>
    </source>
</reference>
<proteinExistence type="predicted"/>
<dbReference type="PANTHER" id="PTHR21666:SF289">
    <property type="entry name" value="L-ALA--D-GLU ENDOPEPTIDASE"/>
    <property type="match status" value="1"/>
</dbReference>
<dbReference type="SUPFAM" id="SSF51261">
    <property type="entry name" value="Duplicated hybrid motif"/>
    <property type="match status" value="1"/>
</dbReference>
<name>A0A9D1J713_9BACT</name>
<dbReference type="Gene3D" id="2.70.70.10">
    <property type="entry name" value="Glucose Permease (Domain IIA)"/>
    <property type="match status" value="1"/>
</dbReference>
<dbReference type="InterPro" id="IPR050570">
    <property type="entry name" value="Cell_wall_metabolism_enzyme"/>
</dbReference>
<comment type="caution">
    <text evidence="4">The sequence shown here is derived from an EMBL/GenBank/DDBJ whole genome shotgun (WGS) entry which is preliminary data.</text>
</comment>
<evidence type="ECO:0000256" key="2">
    <source>
        <dbReference type="SAM" id="SignalP"/>
    </source>
</evidence>
<dbReference type="InterPro" id="IPR011055">
    <property type="entry name" value="Dup_hybrid_motif"/>
</dbReference>
<dbReference type="Pfam" id="PF01551">
    <property type="entry name" value="Peptidase_M23"/>
    <property type="match status" value="1"/>
</dbReference>
<evidence type="ECO:0000259" key="3">
    <source>
        <dbReference type="Pfam" id="PF01551"/>
    </source>
</evidence>
<evidence type="ECO:0000313" key="4">
    <source>
        <dbReference type="EMBL" id="HIR62679.1"/>
    </source>
</evidence>
<gene>
    <name evidence="4" type="ORF">IAC94_04040</name>
</gene>
<feature type="chain" id="PRO_5038349889" evidence="2">
    <location>
        <begin position="21"/>
        <end position="361"/>
    </location>
</feature>
<accession>A0A9D1J713</accession>
<dbReference type="Proteomes" id="UP000886744">
    <property type="component" value="Unassembled WGS sequence"/>
</dbReference>
<dbReference type="InterPro" id="IPR016047">
    <property type="entry name" value="M23ase_b-sheet_dom"/>
</dbReference>
<dbReference type="FunFam" id="2.70.70.10:FF:000006">
    <property type="entry name" value="M23 family peptidase"/>
    <property type="match status" value="1"/>
</dbReference>
<dbReference type="CDD" id="cd12797">
    <property type="entry name" value="M23_peptidase"/>
    <property type="match status" value="1"/>
</dbReference>
<evidence type="ECO:0000256" key="1">
    <source>
        <dbReference type="ARBA" id="ARBA00022729"/>
    </source>
</evidence>
<dbReference type="EMBL" id="DVHI01000053">
    <property type="protein sequence ID" value="HIR62679.1"/>
    <property type="molecule type" value="Genomic_DNA"/>
</dbReference>
<dbReference type="AlphaFoldDB" id="A0A9D1J713"/>
<organism evidence="4 5">
    <name type="scientific">Candidatus Coprenecus avistercoris</name>
    <dbReference type="NCBI Taxonomy" id="2840730"/>
    <lineage>
        <taxon>Bacteria</taxon>
        <taxon>Pseudomonadati</taxon>
        <taxon>Bacteroidota</taxon>
        <taxon>Bacteroidia</taxon>
        <taxon>Bacteroidales</taxon>
        <taxon>Rikenellaceae</taxon>
        <taxon>Rikenellaceae incertae sedis</taxon>
        <taxon>Candidatus Coprenecus</taxon>
    </lineage>
</organism>
<dbReference type="PANTHER" id="PTHR21666">
    <property type="entry name" value="PEPTIDASE-RELATED"/>
    <property type="match status" value="1"/>
</dbReference>
<dbReference type="GO" id="GO:0004222">
    <property type="term" value="F:metalloendopeptidase activity"/>
    <property type="evidence" value="ECO:0007669"/>
    <property type="project" value="TreeGrafter"/>
</dbReference>